<dbReference type="InterPro" id="IPR050951">
    <property type="entry name" value="Retrovirus_Pol_polyprotein"/>
</dbReference>
<dbReference type="AlphaFoldDB" id="A0AAV4AFU9"/>
<dbReference type="EMBL" id="BLXT01003748">
    <property type="protein sequence ID" value="GFO05506.1"/>
    <property type="molecule type" value="Genomic_DNA"/>
</dbReference>
<dbReference type="Proteomes" id="UP000735302">
    <property type="component" value="Unassembled WGS sequence"/>
</dbReference>
<reference evidence="2 3" key="1">
    <citation type="journal article" date="2021" name="Elife">
        <title>Chloroplast acquisition without the gene transfer in kleptoplastic sea slugs, Plakobranchus ocellatus.</title>
        <authorList>
            <person name="Maeda T."/>
            <person name="Takahashi S."/>
            <person name="Yoshida T."/>
            <person name="Shimamura S."/>
            <person name="Takaki Y."/>
            <person name="Nagai Y."/>
            <person name="Toyoda A."/>
            <person name="Suzuki Y."/>
            <person name="Arimoto A."/>
            <person name="Ishii H."/>
            <person name="Satoh N."/>
            <person name="Nishiyama T."/>
            <person name="Hasebe M."/>
            <person name="Maruyama T."/>
            <person name="Minagawa J."/>
            <person name="Obokata J."/>
            <person name="Shigenobu S."/>
        </authorList>
    </citation>
    <scope>NUCLEOTIDE SEQUENCE [LARGE SCALE GENOMIC DNA]</scope>
</reference>
<dbReference type="PANTHER" id="PTHR37984:SF7">
    <property type="entry name" value="INTEGRASE CATALYTIC DOMAIN-CONTAINING PROTEIN"/>
    <property type="match status" value="1"/>
</dbReference>
<proteinExistence type="predicted"/>
<organism evidence="2 3">
    <name type="scientific">Plakobranchus ocellatus</name>
    <dbReference type="NCBI Taxonomy" id="259542"/>
    <lineage>
        <taxon>Eukaryota</taxon>
        <taxon>Metazoa</taxon>
        <taxon>Spiralia</taxon>
        <taxon>Lophotrochozoa</taxon>
        <taxon>Mollusca</taxon>
        <taxon>Gastropoda</taxon>
        <taxon>Heterobranchia</taxon>
        <taxon>Euthyneura</taxon>
        <taxon>Panpulmonata</taxon>
        <taxon>Sacoglossa</taxon>
        <taxon>Placobranchoidea</taxon>
        <taxon>Plakobranchidae</taxon>
        <taxon>Plakobranchus</taxon>
    </lineage>
</organism>
<dbReference type="Pfam" id="PF17921">
    <property type="entry name" value="Integrase_H2C2"/>
    <property type="match status" value="1"/>
</dbReference>
<evidence type="ECO:0000313" key="3">
    <source>
        <dbReference type="Proteomes" id="UP000735302"/>
    </source>
</evidence>
<evidence type="ECO:0000313" key="2">
    <source>
        <dbReference type="EMBL" id="GFO05506.1"/>
    </source>
</evidence>
<feature type="domain" description="Integrase zinc-binding" evidence="1">
    <location>
        <begin position="8"/>
        <end position="61"/>
    </location>
</feature>
<protein>
    <submittedName>
        <fullName evidence="2">Pro-pol polyprotein</fullName>
    </submittedName>
</protein>
<dbReference type="PANTHER" id="PTHR37984">
    <property type="entry name" value="PROTEIN CBG26694"/>
    <property type="match status" value="1"/>
</dbReference>
<evidence type="ECO:0000259" key="1">
    <source>
        <dbReference type="Pfam" id="PF17921"/>
    </source>
</evidence>
<dbReference type="InterPro" id="IPR041588">
    <property type="entry name" value="Integrase_H2C2"/>
</dbReference>
<dbReference type="Gene3D" id="1.10.340.70">
    <property type="match status" value="1"/>
</dbReference>
<gene>
    <name evidence="2" type="ORF">PoB_003201100</name>
</gene>
<sequence length="134" mass="15415">MKGTAIMIPRSLRDNILQKIHDGHQGIQTSLLKARNCVHWVGLQKDIIDMIQRCVYCAEHSRSQQKEPLQAHEISGRPWEKIAADLFELEGQQFLVLADYYSKMPFVKSMNIITSRSCIDYMKSILQSMGFQTS</sequence>
<accession>A0AAV4AFU9</accession>
<name>A0AAV4AFU9_9GAST</name>
<comment type="caution">
    <text evidence="2">The sequence shown here is derived from an EMBL/GenBank/DDBJ whole genome shotgun (WGS) entry which is preliminary data.</text>
</comment>
<keyword evidence="3" id="KW-1185">Reference proteome</keyword>